<keyword evidence="9" id="KW-1185">Reference proteome</keyword>
<dbReference type="SUPFAM" id="SSF52047">
    <property type="entry name" value="RNI-like"/>
    <property type="match status" value="1"/>
</dbReference>
<proteinExistence type="inferred from homology"/>
<evidence type="ECO:0000256" key="5">
    <source>
        <dbReference type="ARBA" id="ARBA00022840"/>
    </source>
</evidence>
<comment type="caution">
    <text evidence="8">The sequence shown here is derived from an EMBL/GenBank/DDBJ whole genome shotgun (WGS) entry which is preliminary data.</text>
</comment>
<dbReference type="InterPro" id="IPR042197">
    <property type="entry name" value="Apaf_helical"/>
</dbReference>
<dbReference type="InterPro" id="IPR032675">
    <property type="entry name" value="LRR_dom_sf"/>
</dbReference>
<comment type="similarity">
    <text evidence="1">Belongs to the disease resistance NB-LRR family.</text>
</comment>
<dbReference type="InterPro" id="IPR055414">
    <property type="entry name" value="LRR_R13L4/SHOC2-like"/>
</dbReference>
<dbReference type="Gene3D" id="3.40.50.300">
    <property type="entry name" value="P-loop containing nucleotide triphosphate hydrolases"/>
    <property type="match status" value="1"/>
</dbReference>
<gene>
    <name evidence="8" type="ORF">HRI_001565500</name>
</gene>
<dbReference type="Pfam" id="PF00931">
    <property type="entry name" value="NB-ARC"/>
    <property type="match status" value="1"/>
</dbReference>
<dbReference type="SUPFAM" id="SSF52058">
    <property type="entry name" value="L domain-like"/>
    <property type="match status" value="2"/>
</dbReference>
<evidence type="ECO:0000259" key="7">
    <source>
        <dbReference type="SMART" id="SM00382"/>
    </source>
</evidence>
<evidence type="ECO:0000256" key="1">
    <source>
        <dbReference type="ARBA" id="ARBA00008894"/>
    </source>
</evidence>
<reference evidence="8" key="1">
    <citation type="submission" date="2023-05" db="EMBL/GenBank/DDBJ databases">
        <title>Genome and transcriptome analyses reveal genes involved in the formation of fine ridges on petal epidermal cells in Hibiscus trionum.</title>
        <authorList>
            <person name="Koshimizu S."/>
            <person name="Masuda S."/>
            <person name="Ishii T."/>
            <person name="Shirasu K."/>
            <person name="Hoshino A."/>
            <person name="Arita M."/>
        </authorList>
    </citation>
    <scope>NUCLEOTIDE SEQUENCE</scope>
    <source>
        <strain evidence="8">Hamamatsu line</strain>
    </source>
</reference>
<dbReference type="Gene3D" id="3.80.10.10">
    <property type="entry name" value="Ribonuclease Inhibitor"/>
    <property type="match status" value="7"/>
</dbReference>
<accession>A0A9W7LWD2</accession>
<keyword evidence="3" id="KW-0547">Nucleotide-binding</keyword>
<dbReference type="PANTHER" id="PTHR33463">
    <property type="entry name" value="NB-ARC DOMAIN-CONTAINING PROTEIN-RELATED"/>
    <property type="match status" value="1"/>
</dbReference>
<dbReference type="GO" id="GO:0005524">
    <property type="term" value="F:ATP binding"/>
    <property type="evidence" value="ECO:0007669"/>
    <property type="project" value="UniProtKB-KW"/>
</dbReference>
<evidence type="ECO:0000256" key="3">
    <source>
        <dbReference type="ARBA" id="ARBA00022741"/>
    </source>
</evidence>
<evidence type="ECO:0000256" key="6">
    <source>
        <dbReference type="SAM" id="Coils"/>
    </source>
</evidence>
<dbReference type="PANTHER" id="PTHR33463:SF197">
    <property type="entry name" value="DOMAIN-CONTAINING DISEASE RESISTANCE PROTEIN, PUTATIVE-RELATED"/>
    <property type="match status" value="1"/>
</dbReference>
<dbReference type="InterPro" id="IPR002182">
    <property type="entry name" value="NB-ARC"/>
</dbReference>
<dbReference type="Proteomes" id="UP001165190">
    <property type="component" value="Unassembled WGS sequence"/>
</dbReference>
<sequence>MDFVTAIVGPFVTIAVEYTISPIKYLYNHGQNVQTLKDRAETLKGASESLQHRVDAAKRNGEEIEGGVDTWLSKSHKIHEEVEKVMQDEEKAKRKCLIGLCPNPWTRYKHSRKAAEETKAVAVLLEQGKFDRVSHRSALQDIKAAPIKGFEEFESRTSVLKEIMEALQDDSVSIIGVHGMGGIGKTTLVREVSRQVKEDKLFDSVVIATVTQTPGVEKIQNEIADSLGLSFNEQSTAGKAHRLKERLKKEKNILVVLDDIWAKLDIEEVGIPSRDDHKGCKLLLTSRELNVLSNGMDAQRNFAVGVLKEEEAWHLFRKMAGHCVESSELQPTATEIAKKCGGLPIAIATVARALRSKNSYEWKNALRELHRPSSSDSTGIAAVYSAIEGSYSYLKSEEVKQTFMLCCLIGHNGLIEDLVRYTMGLDLFGGVYTMGESRHKVLTVVDGLKSSCLLLDGYNDKMFGIHDIVRDTALNIASRDRQMLVLRDSDVPKEWSGKEKMKNCNAISLGSPQIIAELPQEMECSSLSLFHMAHDGSVEIPPHFFRGTKSLKVLDLFEMQFPSLPESINHLTDLRMLCLKGSAVEDITIIGELTKLEILNLAHSSIKALPEEMAHLSRLKLLDLSSCSNLIIIPPDVLSRLSKLEELYMDESFAEWEDADVVGNERRNASLDELNSLRHLTTLHVDIPDAQMIPKHWSIKTLEKFRIFIGNYPVWKRFKEHGDSRILKLKLYRNVNLGDGVKMLLRKTEDLYLEGLEGTKHVLEESYNGDDFSHLKRLRVKKCKQVQHITIKKEFEELRSIRLEDLPQLISFCSQDERNSTSSNSEHLPLFGKQVVFHGLESLELCSIKAKRIWHNHTYSWVSKLTTLIISGCSELEHLLSPSLATSLVQLQRFEIKDCECLREIIFTEEIEEESKDVICFPQLNSLYLEGLQNLIMFCSGNYNIQFPLLKALTIESCPKLKEFIGQTGNQPGMQALFNEKVALPSLETMTISKLEDMKMIFHNHLAAGSFCKLKKMGVRNCDDLKNLFPVSIAKDLPQLKHLTISDCGVEEIVSVGEGVQVQQPVRFEFPRVSSLELRGLNKLKCFFEGQHTTVWPMLKNLTTDYSILLKILPSTNGNEQQPESIIEEKVIPKLEQLELQSFVDMDQFPPDLFRQIKVFKANGSASHAGSSIFPSLRRFFNLESLELSWFDFKDEVPCKGEAGSLSRIRNLRFITPKNLKHIWKKDSELGHVLSNLQTLTVWYCDDLINIGPSSLSFQNLTTLEMSRCGKMTNLVTPSQVQNLVQLTTLEIKWCSAMTEIVGNEGDGATYHQPLVLRKLKCLQLLYLESLTSFCSGNYSFEFPCLEELAVHGCPELKIFSQGVLSTPRLECVKERVFEKKWHWRGDLNTTIRQMYTEKVGVLEISDVYPELMEIWNGNPGEIWDFQSLERIKFCNCSSLKYIFTPSMLLSLKRLRFITVKECSSMEEVIREEEEATRNRLRFPLLEYLFIEGCSNLTSFYLGTQTLEFPELWSIRIAECPKMSVFSSSTPTETEKDKTAAFFTHKVVCPKLWRLELSSIDIQTIWHGRALPSSLNGKNLHDLKVKGCHNLKYLFPSFLVKDFVQLRSLGVKDCKMMEQVIFTEGSTEEERRNQMFFSKLKWLELEHLPKLTTFCFETQIGQHIQASNLEVHNSALFNEKVVFPSLEKLTITGMRNCTQIWQDQLTVNSFCKLKKIRVEGCEQLLNIFPFNMVGRLEQLAKLLIKNCDSLEEIIGPQGIIANESHAVTAPQSMAAETVTTKFAFPKLTCLVLDMLPRLRRFYSRMHATEWPSLKRMDVIECPKVQIFAPQCHRFRETPSGNQVAISNQQTLFYVNEDTFPVLEELTVSDGQLPSECFREVKLQSEGFGNEGRHTPTVAQIQELRLSKLPELTHLWKEELQPGAALCNLGILIVLECGKLKTLGPSLLSLENLTSLEVSRCHGFINLMACSTAKTLTLLEKISITDCERMEEIIACENKEIKGGIVFPKLKYLQLSCLPSLASFSLMHQVFEFPVLLRVIVTKCPKMKNFCQGDLSTPKLQQMHLKDEEGELRWEGDLNTTIKHMFDEMNVQNSDVTEVSHQLLKLE</sequence>
<evidence type="ECO:0000256" key="2">
    <source>
        <dbReference type="ARBA" id="ARBA00022737"/>
    </source>
</evidence>
<dbReference type="OrthoDB" id="1747797at2759"/>
<keyword evidence="6" id="KW-0175">Coiled coil</keyword>
<keyword evidence="2" id="KW-0677">Repeat</keyword>
<dbReference type="FunFam" id="3.40.50.300:FF:001091">
    <property type="entry name" value="Probable disease resistance protein At1g61300"/>
    <property type="match status" value="1"/>
</dbReference>
<dbReference type="Pfam" id="PF23247">
    <property type="entry name" value="LRR_RPS2"/>
    <property type="match status" value="8"/>
</dbReference>
<evidence type="ECO:0000313" key="8">
    <source>
        <dbReference type="EMBL" id="GMI78963.1"/>
    </source>
</evidence>
<dbReference type="InterPro" id="IPR003593">
    <property type="entry name" value="AAA+_ATPase"/>
</dbReference>
<organism evidence="8 9">
    <name type="scientific">Hibiscus trionum</name>
    <name type="common">Flower of an hour</name>
    <dbReference type="NCBI Taxonomy" id="183268"/>
    <lineage>
        <taxon>Eukaryota</taxon>
        <taxon>Viridiplantae</taxon>
        <taxon>Streptophyta</taxon>
        <taxon>Embryophyta</taxon>
        <taxon>Tracheophyta</taxon>
        <taxon>Spermatophyta</taxon>
        <taxon>Magnoliopsida</taxon>
        <taxon>eudicotyledons</taxon>
        <taxon>Gunneridae</taxon>
        <taxon>Pentapetalae</taxon>
        <taxon>rosids</taxon>
        <taxon>malvids</taxon>
        <taxon>Malvales</taxon>
        <taxon>Malvaceae</taxon>
        <taxon>Malvoideae</taxon>
        <taxon>Hibiscus</taxon>
    </lineage>
</organism>
<dbReference type="InterPro" id="IPR057135">
    <property type="entry name" value="At4g27190-like_LRR"/>
</dbReference>
<feature type="domain" description="AAA+ ATPase" evidence="7">
    <location>
        <begin position="171"/>
        <end position="326"/>
    </location>
</feature>
<dbReference type="SUPFAM" id="SSF52540">
    <property type="entry name" value="P-loop containing nucleoside triphosphate hydrolases"/>
    <property type="match status" value="1"/>
</dbReference>
<dbReference type="SMART" id="SM00382">
    <property type="entry name" value="AAA"/>
    <property type="match status" value="1"/>
</dbReference>
<feature type="coiled-coil region" evidence="6">
    <location>
        <begin position="33"/>
        <end position="60"/>
    </location>
</feature>
<dbReference type="Gene3D" id="1.10.8.430">
    <property type="entry name" value="Helical domain of apoptotic protease-activating factors"/>
    <property type="match status" value="1"/>
</dbReference>
<dbReference type="InterPro" id="IPR050905">
    <property type="entry name" value="Plant_NBS-LRR"/>
</dbReference>
<dbReference type="InterPro" id="IPR027417">
    <property type="entry name" value="P-loop_NTPase"/>
</dbReference>
<evidence type="ECO:0000313" key="9">
    <source>
        <dbReference type="Proteomes" id="UP001165190"/>
    </source>
</evidence>
<dbReference type="Pfam" id="PF23598">
    <property type="entry name" value="LRR_14"/>
    <property type="match status" value="1"/>
</dbReference>
<name>A0A9W7LWD2_HIBTR</name>
<dbReference type="EMBL" id="BSYR01000016">
    <property type="protein sequence ID" value="GMI78963.1"/>
    <property type="molecule type" value="Genomic_DNA"/>
</dbReference>
<protein>
    <recommendedName>
        <fullName evidence="7">AAA+ ATPase domain-containing protein</fullName>
    </recommendedName>
</protein>
<keyword evidence="4" id="KW-0611">Plant defense</keyword>
<evidence type="ECO:0000256" key="4">
    <source>
        <dbReference type="ARBA" id="ARBA00022821"/>
    </source>
</evidence>
<dbReference type="GO" id="GO:0006952">
    <property type="term" value="P:defense response"/>
    <property type="evidence" value="ECO:0007669"/>
    <property type="project" value="UniProtKB-KW"/>
</dbReference>
<keyword evidence="5" id="KW-0067">ATP-binding</keyword>
<dbReference type="PRINTS" id="PR00364">
    <property type="entry name" value="DISEASERSIST"/>
</dbReference>
<dbReference type="GO" id="GO:0043531">
    <property type="term" value="F:ADP binding"/>
    <property type="evidence" value="ECO:0007669"/>
    <property type="project" value="InterPro"/>
</dbReference>